<accession>A0A914E8A6</accession>
<sequence>MALVFLIFVTTVLSRGGGHGFGGRIHFHGIFGHGSHYSYHGSHSSGNYLSINNFMILLVPLLVKIIVS</sequence>
<dbReference type="AlphaFoldDB" id="A0A914E8A6"/>
<evidence type="ECO:0000313" key="1">
    <source>
        <dbReference type="Proteomes" id="UP000887540"/>
    </source>
</evidence>
<reference evidence="2" key="1">
    <citation type="submission" date="2022-11" db="UniProtKB">
        <authorList>
            <consortium name="WormBaseParasite"/>
        </authorList>
    </citation>
    <scope>IDENTIFICATION</scope>
</reference>
<keyword evidence="1" id="KW-1185">Reference proteome</keyword>
<name>A0A914E8A6_9BILA</name>
<dbReference type="Proteomes" id="UP000887540">
    <property type="component" value="Unplaced"/>
</dbReference>
<dbReference type="WBParaSite" id="ACRNAN_scaffold61.g12958.t1">
    <property type="protein sequence ID" value="ACRNAN_scaffold61.g12958.t1"/>
    <property type="gene ID" value="ACRNAN_scaffold61.g12958"/>
</dbReference>
<organism evidence="1 2">
    <name type="scientific">Acrobeloides nanus</name>
    <dbReference type="NCBI Taxonomy" id="290746"/>
    <lineage>
        <taxon>Eukaryota</taxon>
        <taxon>Metazoa</taxon>
        <taxon>Ecdysozoa</taxon>
        <taxon>Nematoda</taxon>
        <taxon>Chromadorea</taxon>
        <taxon>Rhabditida</taxon>
        <taxon>Tylenchina</taxon>
        <taxon>Cephalobomorpha</taxon>
        <taxon>Cephaloboidea</taxon>
        <taxon>Cephalobidae</taxon>
        <taxon>Acrobeloides</taxon>
    </lineage>
</organism>
<proteinExistence type="predicted"/>
<evidence type="ECO:0000313" key="2">
    <source>
        <dbReference type="WBParaSite" id="ACRNAN_scaffold61.g12958.t1"/>
    </source>
</evidence>
<protein>
    <submittedName>
        <fullName evidence="2">Secreted protein</fullName>
    </submittedName>
</protein>